<dbReference type="Gene3D" id="3.40.50.150">
    <property type="entry name" value="Vaccinia Virus protein VP39"/>
    <property type="match status" value="1"/>
</dbReference>
<evidence type="ECO:0000259" key="6">
    <source>
        <dbReference type="Pfam" id="PF17827"/>
    </source>
</evidence>
<evidence type="ECO:0000256" key="4">
    <source>
        <dbReference type="HAMAP-Rule" id="MF_02126"/>
    </source>
</evidence>
<dbReference type="CDD" id="cd02440">
    <property type="entry name" value="AdoMet_MTases"/>
    <property type="match status" value="1"/>
</dbReference>
<dbReference type="KEGG" id="tpi:TREPR_1505"/>
<dbReference type="NCBIfam" id="TIGR03534">
    <property type="entry name" value="RF_mod_PrmC"/>
    <property type="match status" value="1"/>
</dbReference>
<dbReference type="InterPro" id="IPR050320">
    <property type="entry name" value="N5-glutamine_MTase"/>
</dbReference>
<keyword evidence="2 4" id="KW-0808">Transferase</keyword>
<dbReference type="Pfam" id="PF17827">
    <property type="entry name" value="PrmC_N"/>
    <property type="match status" value="1"/>
</dbReference>
<dbReference type="InterPro" id="IPR040758">
    <property type="entry name" value="PrmC_N"/>
</dbReference>
<dbReference type="EC" id="2.1.1.297" evidence="4"/>
<accession>F5YPJ2</accession>
<protein>
    <recommendedName>
        <fullName evidence="4">Release factor glutamine methyltransferase</fullName>
        <shortName evidence="4">RF MTase</shortName>
        <ecNumber evidence="4">2.1.1.297</ecNumber>
    </recommendedName>
    <alternativeName>
        <fullName evidence="4">N5-glutamine methyltransferase PrmC</fullName>
    </alternativeName>
    <alternativeName>
        <fullName evidence="4">Protein-(glutamine-N5) MTase PrmC</fullName>
    </alternativeName>
    <alternativeName>
        <fullName evidence="4">Protein-glutamine N-methyltransferase PrmC</fullName>
    </alternativeName>
</protein>
<proteinExistence type="inferred from homology"/>
<dbReference type="PANTHER" id="PTHR18895">
    <property type="entry name" value="HEMK METHYLTRANSFERASE"/>
    <property type="match status" value="1"/>
</dbReference>
<name>F5YPJ2_TREPZ</name>
<sequence>MTIREALIQGTARLKKAGIESPGLDAALLLAFTLTTVKEQLLLRDREPLNASAAENFTALLDRRIAGECTAWLLGRKEFYGLEFMVTPDVLVPRPDTETLVEAALTVLGKSPSPSGAACNADFSRRVPRATCNADFSRRVPRAILDLCTGSGAVAISLKYQCPELRVYASDISPQALAIARENAGRLLADQPANPGVGTSRPEAGKLVHFLEGDLFTPLTPDIPPFTLITANPPYVPSADIAGLSPEVRLEPLLALNGGRDGLDLIRRIIDEAPAYLLPGATLLMEADPRQMAAIALILEKRGYRNIRTFQDLSGRDRVIGALSPG</sequence>
<keyword evidence="1 4" id="KW-0489">Methyltransferase</keyword>
<dbReference type="Proteomes" id="UP000009223">
    <property type="component" value="Chromosome"/>
</dbReference>
<dbReference type="RefSeq" id="WP_015708601.1">
    <property type="nucleotide sequence ID" value="NC_015578.1"/>
</dbReference>
<dbReference type="PANTHER" id="PTHR18895:SF74">
    <property type="entry name" value="MTRF1L RELEASE FACTOR GLUTAMINE METHYLTRANSFERASE"/>
    <property type="match status" value="1"/>
</dbReference>
<dbReference type="GO" id="GO:0102559">
    <property type="term" value="F:peptide chain release factor N(5)-glutamine methyltransferase activity"/>
    <property type="evidence" value="ECO:0007669"/>
    <property type="project" value="UniProtKB-EC"/>
</dbReference>
<comment type="catalytic activity">
    <reaction evidence="4">
        <text>L-glutaminyl-[peptide chain release factor] + S-adenosyl-L-methionine = N(5)-methyl-L-glutaminyl-[peptide chain release factor] + S-adenosyl-L-homocysteine + H(+)</text>
        <dbReference type="Rhea" id="RHEA:42896"/>
        <dbReference type="Rhea" id="RHEA-COMP:10271"/>
        <dbReference type="Rhea" id="RHEA-COMP:10272"/>
        <dbReference type="ChEBI" id="CHEBI:15378"/>
        <dbReference type="ChEBI" id="CHEBI:30011"/>
        <dbReference type="ChEBI" id="CHEBI:57856"/>
        <dbReference type="ChEBI" id="CHEBI:59789"/>
        <dbReference type="ChEBI" id="CHEBI:61891"/>
        <dbReference type="EC" id="2.1.1.297"/>
    </reaction>
</comment>
<evidence type="ECO:0000256" key="1">
    <source>
        <dbReference type="ARBA" id="ARBA00022603"/>
    </source>
</evidence>
<comment type="function">
    <text evidence="4">Methylates the class 1 translation termination release factors RF1/PrfA and RF2/PrfB on the glutamine residue of the universally conserved GGQ motif.</text>
</comment>
<dbReference type="eggNOG" id="COG2890">
    <property type="taxonomic scope" value="Bacteria"/>
</dbReference>
<feature type="domain" description="Release factor glutamine methyltransferase N-terminal" evidence="6">
    <location>
        <begin position="5"/>
        <end position="75"/>
    </location>
</feature>
<feature type="domain" description="Methyltransferase" evidence="5">
    <location>
        <begin position="144"/>
        <end position="185"/>
    </location>
</feature>
<feature type="binding site" evidence="4">
    <location>
        <position position="232"/>
    </location>
    <ligand>
        <name>S-adenosyl-L-methionine</name>
        <dbReference type="ChEBI" id="CHEBI:59789"/>
    </ligand>
</feature>
<dbReference type="HAMAP" id="MF_02126">
    <property type="entry name" value="RF_methyltr_PrmC"/>
    <property type="match status" value="1"/>
</dbReference>
<feature type="binding site" evidence="4">
    <location>
        <position position="171"/>
    </location>
    <ligand>
        <name>S-adenosyl-L-methionine</name>
        <dbReference type="ChEBI" id="CHEBI:59789"/>
    </ligand>
</feature>
<comment type="caution">
    <text evidence="4">Lacks conserved residue(s) required for the propagation of feature annotation.</text>
</comment>
<dbReference type="OrthoDB" id="9800643at2"/>
<evidence type="ECO:0000259" key="5">
    <source>
        <dbReference type="Pfam" id="PF13649"/>
    </source>
</evidence>
<organism evidence="7 8">
    <name type="scientific">Treponema primitia (strain ATCC BAA-887 / DSM 12427 / ZAS-2)</name>
    <dbReference type="NCBI Taxonomy" id="545694"/>
    <lineage>
        <taxon>Bacteria</taxon>
        <taxon>Pseudomonadati</taxon>
        <taxon>Spirochaetota</taxon>
        <taxon>Spirochaetia</taxon>
        <taxon>Spirochaetales</taxon>
        <taxon>Treponemataceae</taxon>
        <taxon>Treponema</taxon>
    </lineage>
</organism>
<evidence type="ECO:0000313" key="7">
    <source>
        <dbReference type="EMBL" id="AEF83736.1"/>
    </source>
</evidence>
<keyword evidence="8" id="KW-1185">Reference proteome</keyword>
<dbReference type="InterPro" id="IPR041698">
    <property type="entry name" value="Methyltransf_25"/>
</dbReference>
<dbReference type="NCBIfam" id="TIGR00536">
    <property type="entry name" value="hemK_fam"/>
    <property type="match status" value="1"/>
</dbReference>
<evidence type="ECO:0000256" key="3">
    <source>
        <dbReference type="ARBA" id="ARBA00022691"/>
    </source>
</evidence>
<dbReference type="InterPro" id="IPR029063">
    <property type="entry name" value="SAM-dependent_MTases_sf"/>
</dbReference>
<dbReference type="GO" id="GO:0032259">
    <property type="term" value="P:methylation"/>
    <property type="evidence" value="ECO:0007669"/>
    <property type="project" value="UniProtKB-KW"/>
</dbReference>
<dbReference type="EMBL" id="CP001843">
    <property type="protein sequence ID" value="AEF83736.1"/>
    <property type="molecule type" value="Genomic_DNA"/>
</dbReference>
<dbReference type="InterPro" id="IPR004556">
    <property type="entry name" value="HemK-like"/>
</dbReference>
<dbReference type="Gene3D" id="1.10.8.10">
    <property type="entry name" value="DNA helicase RuvA subunit, C-terminal domain"/>
    <property type="match status" value="1"/>
</dbReference>
<evidence type="ECO:0000256" key="2">
    <source>
        <dbReference type="ARBA" id="ARBA00022679"/>
    </source>
</evidence>
<feature type="binding site" evidence="4">
    <location>
        <begin position="232"/>
        <end position="235"/>
    </location>
    <ligand>
        <name>substrate</name>
    </ligand>
</feature>
<dbReference type="Pfam" id="PF13649">
    <property type="entry name" value="Methyltransf_25"/>
    <property type="match status" value="1"/>
</dbReference>
<keyword evidence="3 4" id="KW-0949">S-adenosyl-L-methionine</keyword>
<evidence type="ECO:0000313" key="8">
    <source>
        <dbReference type="Proteomes" id="UP000009223"/>
    </source>
</evidence>
<dbReference type="SUPFAM" id="SSF53335">
    <property type="entry name" value="S-adenosyl-L-methionine-dependent methyltransferases"/>
    <property type="match status" value="1"/>
</dbReference>
<gene>
    <name evidence="7" type="primary">hemK</name>
    <name evidence="4" type="synonym">prmC</name>
    <name evidence="7" type="ordered locus">TREPR_1505</name>
</gene>
<dbReference type="HOGENOM" id="CLU_018398_3_1_12"/>
<dbReference type="InterPro" id="IPR019874">
    <property type="entry name" value="RF_methyltr_PrmC"/>
</dbReference>
<comment type="similarity">
    <text evidence="4">Belongs to the protein N5-glutamine methyltransferase family. PrmC subfamily.</text>
</comment>
<dbReference type="AlphaFoldDB" id="F5YPJ2"/>
<reference evidence="8" key="1">
    <citation type="submission" date="2009-12" db="EMBL/GenBank/DDBJ databases">
        <title>Complete sequence of Treponema primitia strain ZAS-2.</title>
        <authorList>
            <person name="Tetu S.G."/>
            <person name="Matson E."/>
            <person name="Ren Q."/>
            <person name="Seshadri R."/>
            <person name="Elbourne L."/>
            <person name="Hassan K.A."/>
            <person name="Durkin A."/>
            <person name="Radune D."/>
            <person name="Mohamoud Y."/>
            <person name="Shay R."/>
            <person name="Jin S."/>
            <person name="Zhang X."/>
            <person name="Lucey K."/>
            <person name="Ballor N.R."/>
            <person name="Ottesen E."/>
            <person name="Rosenthal R."/>
            <person name="Allen A."/>
            <person name="Leadbetter J.R."/>
            <person name="Paulsen I.T."/>
        </authorList>
    </citation>
    <scope>NUCLEOTIDE SEQUENCE [LARGE SCALE GENOMIC DNA]</scope>
    <source>
        <strain evidence="8">ATCC BAA-887 / DSM 12427 / ZAS-2</strain>
    </source>
</reference>
<reference evidence="7 8" key="2">
    <citation type="journal article" date="2011" name="ISME J.">
        <title>RNA-seq reveals cooperative metabolic interactions between two termite-gut spirochete species in co-culture.</title>
        <authorList>
            <person name="Rosenthal A.Z."/>
            <person name="Matson E.G."/>
            <person name="Eldar A."/>
            <person name="Leadbetter J.R."/>
        </authorList>
    </citation>
    <scope>NUCLEOTIDE SEQUENCE [LARGE SCALE GENOMIC DNA]</scope>
    <source>
        <strain evidence="8">ATCC BAA-887 / DSM 12427 / ZAS-2</strain>
    </source>
</reference>
<dbReference type="STRING" id="545694.TREPR_1505"/>